<keyword evidence="2" id="KW-1185">Reference proteome</keyword>
<proteinExistence type="predicted"/>
<name>A0A7K3TH99_9BIFI</name>
<gene>
    <name evidence="1" type="ORF">GFD22_03720</name>
</gene>
<reference evidence="1 2" key="1">
    <citation type="submission" date="2019-10" db="EMBL/GenBank/DDBJ databases">
        <title>Bifidobacterium from non-human primates.</title>
        <authorList>
            <person name="Modesto M."/>
        </authorList>
    </citation>
    <scope>NUCLEOTIDE SEQUENCE [LARGE SCALE GENOMIC DNA]</scope>
    <source>
        <strain evidence="1 2">TREC</strain>
    </source>
</reference>
<dbReference type="AlphaFoldDB" id="A0A7K3TH99"/>
<protein>
    <recommendedName>
        <fullName evidence="3">FRG domain-containing protein</fullName>
    </recommendedName>
</protein>
<dbReference type="EMBL" id="WHZY01000004">
    <property type="protein sequence ID" value="NEG78089.1"/>
    <property type="molecule type" value="Genomic_DNA"/>
</dbReference>
<sequence length="477" mass="53859">MGVIERQCMDGVAMAGKWDAAKIRDLRMGEIALDRYWADEQLNVFEVSDINTLIQAVGYLKYSTEGKVFFRGQHDIYEDRGRLFPQPSLLRSSTQKRLHLASDDDARKYIYETIALAGQWPMPDLKNYGERILLQQDVMIGSGEDGLVCHEVPLYAVEPLLQHYGSETRWLDLTESLPYALFFGLVRYGKPITVPQLNPGSESVAVGSGYAKARESCLSPIFQNIPVYIPDTVDFPQYSDYVYLYAISPGTPLPSLSDSDSSLRRKGLSRYSGGYVIDMREAVPSFYLRPHAQHGLLWLPSESVVSATGKDMVDGAQVCVFKIPAAAVLRWLSSAGMFAPSSIYPPLRHNARSSGREHITLSAESVARMSLNIEHVRDTKDPKQSKEPGTRILLEFDDETSTMERSFSDGQKLRDVDRGFLQWEKRLYRLQYEGRPHFGNAENKKALKRFGRLQNYITADTLFRDFLGDGTFGMEAK</sequence>
<accession>A0A7K3TH99</accession>
<dbReference type="RefSeq" id="WP_152349687.1">
    <property type="nucleotide sequence ID" value="NZ_WBSN01000002.1"/>
</dbReference>
<comment type="caution">
    <text evidence="1">The sequence shown here is derived from an EMBL/GenBank/DDBJ whole genome shotgun (WGS) entry which is preliminary data.</text>
</comment>
<dbReference type="OrthoDB" id="9816036at2"/>
<evidence type="ECO:0008006" key="3">
    <source>
        <dbReference type="Google" id="ProtNLM"/>
    </source>
</evidence>
<organism evidence="1 2">
    <name type="scientific">Bifidobacterium avesanii</name>
    <dbReference type="NCBI Taxonomy" id="1798157"/>
    <lineage>
        <taxon>Bacteria</taxon>
        <taxon>Bacillati</taxon>
        <taxon>Actinomycetota</taxon>
        <taxon>Actinomycetes</taxon>
        <taxon>Bifidobacteriales</taxon>
        <taxon>Bifidobacteriaceae</taxon>
        <taxon>Bifidobacterium</taxon>
    </lineage>
</organism>
<evidence type="ECO:0000313" key="1">
    <source>
        <dbReference type="EMBL" id="NEG78089.1"/>
    </source>
</evidence>
<dbReference type="Proteomes" id="UP000469763">
    <property type="component" value="Unassembled WGS sequence"/>
</dbReference>
<evidence type="ECO:0000313" key="2">
    <source>
        <dbReference type="Proteomes" id="UP000469763"/>
    </source>
</evidence>